<evidence type="ECO:0000313" key="2">
    <source>
        <dbReference type="Proteomes" id="UP000599009"/>
    </source>
</evidence>
<reference evidence="2" key="1">
    <citation type="journal article" date="2019" name="Int. J. Syst. Evol. Microbiol.">
        <title>The Global Catalogue of Microorganisms (GCM) 10K type strain sequencing project: providing services to taxonomists for standard genome sequencing and annotation.</title>
        <authorList>
            <consortium name="The Broad Institute Genomics Platform"/>
            <consortium name="The Broad Institute Genome Sequencing Center for Infectious Disease"/>
            <person name="Wu L."/>
            <person name="Ma J."/>
        </authorList>
    </citation>
    <scope>NUCLEOTIDE SEQUENCE [LARGE SCALE GENOMIC DNA]</scope>
    <source>
        <strain evidence="2">CGMCC 1.8985</strain>
    </source>
</reference>
<protein>
    <recommendedName>
        <fullName evidence="3">DUF2218 domain-containing protein</fullName>
    </recommendedName>
</protein>
<dbReference type="InterPro" id="IPR014543">
    <property type="entry name" value="UCP028291"/>
</dbReference>
<gene>
    <name evidence="1" type="ORF">GCM10011394_09270</name>
</gene>
<name>A0ABQ2EA72_9GAMM</name>
<organism evidence="1 2">
    <name type="scientific">Luteimonas terricola</name>
    <dbReference type="NCBI Taxonomy" id="645597"/>
    <lineage>
        <taxon>Bacteria</taxon>
        <taxon>Pseudomonadati</taxon>
        <taxon>Pseudomonadota</taxon>
        <taxon>Gammaproteobacteria</taxon>
        <taxon>Lysobacterales</taxon>
        <taxon>Lysobacteraceae</taxon>
        <taxon>Luteimonas</taxon>
    </lineage>
</organism>
<dbReference type="Pfam" id="PF09981">
    <property type="entry name" value="DUF2218"/>
    <property type="match status" value="1"/>
</dbReference>
<accession>A0ABQ2EA72</accession>
<dbReference type="Proteomes" id="UP000599009">
    <property type="component" value="Unassembled WGS sequence"/>
</dbReference>
<comment type="caution">
    <text evidence="1">The sequence shown here is derived from an EMBL/GenBank/DDBJ whole genome shotgun (WGS) entry which is preliminary data.</text>
</comment>
<dbReference type="RefSeq" id="WP_132985111.1">
    <property type="nucleotide sequence ID" value="NZ_BMME01000001.1"/>
</dbReference>
<dbReference type="Gene3D" id="3.30.310.50">
    <property type="entry name" value="Alpha-D-phosphohexomutase, C-terminal domain"/>
    <property type="match status" value="1"/>
</dbReference>
<evidence type="ECO:0000313" key="1">
    <source>
        <dbReference type="EMBL" id="GGK02459.1"/>
    </source>
</evidence>
<keyword evidence="2" id="KW-1185">Reference proteome</keyword>
<dbReference type="EMBL" id="BMME01000001">
    <property type="protein sequence ID" value="GGK02459.1"/>
    <property type="molecule type" value="Genomic_DNA"/>
</dbReference>
<dbReference type="PIRSF" id="PIRSF028291">
    <property type="entry name" value="UCP028291"/>
    <property type="match status" value="1"/>
</dbReference>
<sequence length="101" mass="10929">MPVFTATATIATADASRLIKRLCTHWAHKLEVSFDETQARIAFDADTVAHLAAGPAALDARMEAPDEAQLARIQEVVASHLERMARGETLEISWQTAQGAS</sequence>
<evidence type="ECO:0008006" key="3">
    <source>
        <dbReference type="Google" id="ProtNLM"/>
    </source>
</evidence>
<proteinExistence type="predicted"/>